<organism evidence="1 3">
    <name type="scientific">Aulographum hederae CBS 113979</name>
    <dbReference type="NCBI Taxonomy" id="1176131"/>
    <lineage>
        <taxon>Eukaryota</taxon>
        <taxon>Fungi</taxon>
        <taxon>Dikarya</taxon>
        <taxon>Ascomycota</taxon>
        <taxon>Pezizomycotina</taxon>
        <taxon>Dothideomycetes</taxon>
        <taxon>Pleosporomycetidae</taxon>
        <taxon>Aulographales</taxon>
        <taxon>Aulographaceae</taxon>
    </lineage>
</organism>
<dbReference type="Proteomes" id="UP000800041">
    <property type="component" value="Unassembled WGS sequence"/>
</dbReference>
<dbReference type="CDD" id="cd18809">
    <property type="entry name" value="SF1_C_RecD"/>
    <property type="match status" value="1"/>
</dbReference>
<dbReference type="EMBL" id="ML977204">
    <property type="protein sequence ID" value="KAF1981240.1"/>
    <property type="molecule type" value="Genomic_DNA"/>
</dbReference>
<dbReference type="InterPro" id="IPR027417">
    <property type="entry name" value="P-loop_NTPase"/>
</dbReference>
<gene>
    <name evidence="2" type="ORF">K402DRAFT_398161</name>
    <name evidence="1" type="ORF">K402DRAFT_398748</name>
</gene>
<dbReference type="EMBL" id="ML977192">
    <property type="protein sequence ID" value="KAF1981902.1"/>
    <property type="molecule type" value="Genomic_DNA"/>
</dbReference>
<evidence type="ECO:0000313" key="2">
    <source>
        <dbReference type="EMBL" id="KAF1981902.1"/>
    </source>
</evidence>
<sequence length="66" mass="7139">MTINKAQGQSLSNVGLLLDPEVFSHGQLYVALSRVTRPDGICIVVPDTDAARTGRIKNVVYAEVLQ</sequence>
<name>A0A6G1GK85_9PEZI</name>
<reference evidence="1" key="1">
    <citation type="journal article" date="2020" name="Stud. Mycol.">
        <title>101 Dothideomycetes genomes: a test case for predicting lifestyles and emergence of pathogens.</title>
        <authorList>
            <person name="Haridas S."/>
            <person name="Albert R."/>
            <person name="Binder M."/>
            <person name="Bloem J."/>
            <person name="Labutti K."/>
            <person name="Salamov A."/>
            <person name="Andreopoulos B."/>
            <person name="Baker S."/>
            <person name="Barry K."/>
            <person name="Bills G."/>
            <person name="Bluhm B."/>
            <person name="Cannon C."/>
            <person name="Castanera R."/>
            <person name="Culley D."/>
            <person name="Daum C."/>
            <person name="Ezra D."/>
            <person name="Gonzalez J."/>
            <person name="Henrissat B."/>
            <person name="Kuo A."/>
            <person name="Liang C."/>
            <person name="Lipzen A."/>
            <person name="Lutzoni F."/>
            <person name="Magnuson J."/>
            <person name="Mondo S."/>
            <person name="Nolan M."/>
            <person name="Ohm R."/>
            <person name="Pangilinan J."/>
            <person name="Park H.-J."/>
            <person name="Ramirez L."/>
            <person name="Alfaro M."/>
            <person name="Sun H."/>
            <person name="Tritt A."/>
            <person name="Yoshinaga Y."/>
            <person name="Zwiers L.-H."/>
            <person name="Turgeon B."/>
            <person name="Goodwin S."/>
            <person name="Spatafora J."/>
            <person name="Crous P."/>
            <person name="Grigoriev I."/>
        </authorList>
    </citation>
    <scope>NUCLEOTIDE SEQUENCE</scope>
    <source>
        <strain evidence="1">CBS 113979</strain>
    </source>
</reference>
<evidence type="ECO:0000313" key="1">
    <source>
        <dbReference type="EMBL" id="KAF1981240.1"/>
    </source>
</evidence>
<dbReference type="OrthoDB" id="3691720at2759"/>
<protein>
    <recommendedName>
        <fullName evidence="4">Helicase</fullName>
    </recommendedName>
</protein>
<dbReference type="SUPFAM" id="SSF52540">
    <property type="entry name" value="P-loop containing nucleoside triphosphate hydrolases"/>
    <property type="match status" value="1"/>
</dbReference>
<evidence type="ECO:0000313" key="3">
    <source>
        <dbReference type="Proteomes" id="UP000800041"/>
    </source>
</evidence>
<evidence type="ECO:0008006" key="4">
    <source>
        <dbReference type="Google" id="ProtNLM"/>
    </source>
</evidence>
<keyword evidence="3" id="KW-1185">Reference proteome</keyword>
<proteinExistence type="predicted"/>
<dbReference type="AlphaFoldDB" id="A0A6G1GK85"/>
<accession>A0A6G1GK85</accession>